<dbReference type="NCBIfam" id="TIGR00809">
    <property type="entry name" value="secB"/>
    <property type="match status" value="1"/>
</dbReference>
<reference evidence="6 7" key="1">
    <citation type="submission" date="2023-09" db="EMBL/GenBank/DDBJ databases">
        <authorList>
            <person name="Rey-Velasco X."/>
        </authorList>
    </citation>
    <scope>NUCLEOTIDE SEQUENCE [LARGE SCALE GENOMIC DNA]</scope>
    <source>
        <strain evidence="6 7">P385</strain>
    </source>
</reference>
<dbReference type="PRINTS" id="PR01594">
    <property type="entry name" value="SECBCHAPRONE"/>
</dbReference>
<keyword evidence="4 5" id="KW-0811">Translocation</keyword>
<protein>
    <recommendedName>
        <fullName evidence="5">Protein-export protein SecB</fullName>
    </recommendedName>
</protein>
<sequence length="156" mass="17402">MADTDANSGRRVLVQKLYLRDASVEVPGGPGIFEGEWRPQIDVDLNFRVGDLGEQRHEVSVSVTVTAKRDDKTAYIVEVDQAGVFLVSGFDDTDEHQRVLGAYCPSVLFPYVRETVGDLVQRAGFPHFLLQPMNFDALFEQHRRSQDADAAQPATH</sequence>
<dbReference type="PANTHER" id="PTHR36918:SF1">
    <property type="entry name" value="PROTEIN-EXPORT PROTEIN SECB"/>
    <property type="match status" value="1"/>
</dbReference>
<proteinExistence type="inferred from homology"/>
<dbReference type="Gene3D" id="3.10.420.10">
    <property type="entry name" value="SecB-like"/>
    <property type="match status" value="1"/>
</dbReference>
<evidence type="ECO:0000256" key="4">
    <source>
        <dbReference type="ARBA" id="ARBA00023010"/>
    </source>
</evidence>
<comment type="function">
    <text evidence="5">One of the proteins required for the normal export of preproteins out of the cell cytoplasm. It is a molecular chaperone that binds to a subset of precursor proteins, maintaining them in a translocation-competent state. It also specifically binds to its receptor SecA.</text>
</comment>
<dbReference type="EMBL" id="JAVRHY010000016">
    <property type="protein sequence ID" value="MDT0619565.1"/>
    <property type="molecule type" value="Genomic_DNA"/>
</dbReference>
<keyword evidence="5" id="KW-0963">Cytoplasm</keyword>
<evidence type="ECO:0000313" key="7">
    <source>
        <dbReference type="Proteomes" id="UP001259982"/>
    </source>
</evidence>
<organism evidence="6 7">
    <name type="scientific">Spectribacter acetivorans</name>
    <dbReference type="NCBI Taxonomy" id="3075603"/>
    <lineage>
        <taxon>Bacteria</taxon>
        <taxon>Pseudomonadati</taxon>
        <taxon>Pseudomonadota</taxon>
        <taxon>Gammaproteobacteria</taxon>
        <taxon>Salinisphaerales</taxon>
        <taxon>Salinisphaeraceae</taxon>
        <taxon>Spectribacter</taxon>
    </lineage>
</organism>
<keyword evidence="5" id="KW-0143">Chaperone</keyword>
<comment type="subunit">
    <text evidence="5">Homotetramer, a dimer of dimers. One homotetramer interacts with 1 SecA dimer.</text>
</comment>
<evidence type="ECO:0000313" key="6">
    <source>
        <dbReference type="EMBL" id="MDT0619565.1"/>
    </source>
</evidence>
<evidence type="ECO:0000256" key="1">
    <source>
        <dbReference type="ARBA" id="ARBA00009990"/>
    </source>
</evidence>
<gene>
    <name evidence="5 6" type="primary">secB</name>
    <name evidence="6" type="ORF">RM531_13885</name>
</gene>
<keyword evidence="7" id="KW-1185">Reference proteome</keyword>
<comment type="subcellular location">
    <subcellularLocation>
        <location evidence="5">Cytoplasm</location>
    </subcellularLocation>
</comment>
<dbReference type="Pfam" id="PF02556">
    <property type="entry name" value="SecB"/>
    <property type="match status" value="1"/>
</dbReference>
<dbReference type="HAMAP" id="MF_00821">
    <property type="entry name" value="SecB"/>
    <property type="match status" value="1"/>
</dbReference>
<dbReference type="InterPro" id="IPR003708">
    <property type="entry name" value="SecB"/>
</dbReference>
<keyword evidence="2 5" id="KW-0813">Transport</keyword>
<dbReference type="PANTHER" id="PTHR36918">
    <property type="match status" value="1"/>
</dbReference>
<evidence type="ECO:0000256" key="3">
    <source>
        <dbReference type="ARBA" id="ARBA00022927"/>
    </source>
</evidence>
<accession>A0ABU3BC37</accession>
<keyword evidence="3 5" id="KW-0653">Protein transport</keyword>
<evidence type="ECO:0000256" key="2">
    <source>
        <dbReference type="ARBA" id="ARBA00022448"/>
    </source>
</evidence>
<dbReference type="SUPFAM" id="SSF54611">
    <property type="entry name" value="SecB-like"/>
    <property type="match status" value="1"/>
</dbReference>
<comment type="similarity">
    <text evidence="1 5">Belongs to the SecB family.</text>
</comment>
<dbReference type="Proteomes" id="UP001259982">
    <property type="component" value="Unassembled WGS sequence"/>
</dbReference>
<evidence type="ECO:0000256" key="5">
    <source>
        <dbReference type="HAMAP-Rule" id="MF_00821"/>
    </source>
</evidence>
<dbReference type="RefSeq" id="WP_311651519.1">
    <property type="nucleotide sequence ID" value="NZ_JAVRHY010000016.1"/>
</dbReference>
<dbReference type="InterPro" id="IPR035958">
    <property type="entry name" value="SecB-like_sf"/>
</dbReference>
<name>A0ABU3BC37_9GAMM</name>
<comment type="caution">
    <text evidence="6">The sequence shown here is derived from an EMBL/GenBank/DDBJ whole genome shotgun (WGS) entry which is preliminary data.</text>
</comment>